<dbReference type="Gene3D" id="3.90.70.10">
    <property type="entry name" value="Cysteine proteinases"/>
    <property type="match status" value="1"/>
</dbReference>
<dbReference type="EC" id="3.4.19.12" evidence="5"/>
<dbReference type="PROSITE" id="PS50271">
    <property type="entry name" value="ZF_UBP"/>
    <property type="match status" value="1"/>
</dbReference>
<sequence length="524" mass="58802">MSPTTVLKRPQASSASALLASPKTVKNSKPLANSSVASLAYGCDHIKKVLRSPAEGTKTKTNYGSAARVALDSSRTHAQTCVKCKFLITRTFLCMQCPGIYCPKDAESHSKENKHYFGIDSRSGHVYCFLCQDFIYDRALEEVRMEKEVAMEGSARKRRRLDDTKLSLKDLEYIEAHTTLAPCRATGLRGFINMGSTCFMSVVLQSLIHNPLVRNFYLADGHKPKECLRTDCMSCAMEEVFSEFFGTDRTDGFGPTNLLTTSWKCEQTLAGYQQQDAHEYLQFLLNQLHVTNGGNSDTKTESCKCIIHRAFYGKLQSDVTCEGCQNVTTAVDPVMDLSLDLRKKDKRKLDAPKSEGEMQTLQECLERFTNTEKLGMNEYNCGNCSGHQEMATKQLTVKRLPPVLCIQLKRFEHGSTKSSKIDTKIRFPMQLDMTPYTTRAKRKAKDGSTDCGPKSSLKGHGPYLYDLLNVVVHTGQINSGHYISFSRENGQWFRFDDSMVTLATEKDVLSAKAYLLFYIVRSLS</sequence>
<evidence type="ECO:0000256" key="3">
    <source>
        <dbReference type="ARBA" id="ARBA00022833"/>
    </source>
</evidence>
<dbReference type="GO" id="GO:0016579">
    <property type="term" value="P:protein deubiquitination"/>
    <property type="evidence" value="ECO:0007669"/>
    <property type="project" value="InterPro"/>
</dbReference>
<dbReference type="OrthoDB" id="289038at2759"/>
<evidence type="ECO:0000256" key="1">
    <source>
        <dbReference type="ARBA" id="ARBA00022723"/>
    </source>
</evidence>
<keyword evidence="2 4" id="KW-0863">Zinc-finger</keyword>
<comment type="caution">
    <text evidence="8">The sequence shown here is derived from an EMBL/GenBank/DDBJ whole genome shotgun (WGS) entry which is preliminary data.</text>
</comment>
<dbReference type="PANTHER" id="PTHR24006">
    <property type="entry name" value="UBIQUITIN CARBOXYL-TERMINAL HYDROLASE"/>
    <property type="match status" value="1"/>
</dbReference>
<dbReference type="Proteomes" id="UP000244722">
    <property type="component" value="Unassembled WGS sequence"/>
</dbReference>
<dbReference type="Pfam" id="PF00443">
    <property type="entry name" value="UCH"/>
    <property type="match status" value="1"/>
</dbReference>
<keyword evidence="5" id="KW-0378">Hydrolase</keyword>
<evidence type="ECO:0000313" key="9">
    <source>
        <dbReference type="Proteomes" id="UP000244722"/>
    </source>
</evidence>
<keyword evidence="3" id="KW-0862">Zinc</keyword>
<reference evidence="8 9" key="1">
    <citation type="submission" date="2017-04" db="EMBL/GenBank/DDBJ databases">
        <title>Draft genome sequence of Tuber borchii Vittad., a whitish edible truffle.</title>
        <authorList>
            <consortium name="DOE Joint Genome Institute"/>
            <person name="Murat C."/>
            <person name="Kuo A."/>
            <person name="Barry K.W."/>
            <person name="Clum A."/>
            <person name="Dockter R.B."/>
            <person name="Fauchery L."/>
            <person name="Iotti M."/>
            <person name="Kohler A."/>
            <person name="Labutti K."/>
            <person name="Lindquist E.A."/>
            <person name="Lipzen A."/>
            <person name="Ohm R.A."/>
            <person name="Wang M."/>
            <person name="Grigoriev I.V."/>
            <person name="Zambonelli A."/>
            <person name="Martin F.M."/>
        </authorList>
    </citation>
    <scope>NUCLEOTIDE SEQUENCE [LARGE SCALE GENOMIC DNA]</scope>
    <source>
        <strain evidence="8 9">Tbo3840</strain>
    </source>
</reference>
<dbReference type="EMBL" id="NESQ01000085">
    <property type="protein sequence ID" value="PUU79681.1"/>
    <property type="molecule type" value="Genomic_DNA"/>
</dbReference>
<dbReference type="InterPro" id="IPR001394">
    <property type="entry name" value="Peptidase_C19_UCH"/>
</dbReference>
<dbReference type="InterPro" id="IPR028889">
    <property type="entry name" value="USP"/>
</dbReference>
<dbReference type="InterPro" id="IPR018200">
    <property type="entry name" value="USP_CS"/>
</dbReference>
<evidence type="ECO:0000256" key="5">
    <source>
        <dbReference type="RuleBase" id="RU366025"/>
    </source>
</evidence>
<feature type="domain" description="USP" evidence="6">
    <location>
        <begin position="189"/>
        <end position="521"/>
    </location>
</feature>
<keyword evidence="5" id="KW-0645">Protease</keyword>
<dbReference type="PROSITE" id="PS50235">
    <property type="entry name" value="USP_3"/>
    <property type="match status" value="1"/>
</dbReference>
<protein>
    <recommendedName>
        <fullName evidence="5">Ubiquitin carboxyl-terminal hydrolase</fullName>
        <ecNumber evidence="5">3.4.19.12</ecNumber>
    </recommendedName>
</protein>
<evidence type="ECO:0000256" key="2">
    <source>
        <dbReference type="ARBA" id="ARBA00022771"/>
    </source>
</evidence>
<keyword evidence="5" id="KW-0833">Ubl conjugation pathway</keyword>
<dbReference type="GO" id="GO:0008270">
    <property type="term" value="F:zinc ion binding"/>
    <property type="evidence" value="ECO:0007669"/>
    <property type="project" value="UniProtKB-KW"/>
</dbReference>
<dbReference type="GO" id="GO:0004843">
    <property type="term" value="F:cysteine-type deubiquitinase activity"/>
    <property type="evidence" value="ECO:0007669"/>
    <property type="project" value="UniProtKB-UniRule"/>
</dbReference>
<comment type="catalytic activity">
    <reaction evidence="5">
        <text>Thiol-dependent hydrolysis of ester, thioester, amide, peptide and isopeptide bonds formed by the C-terminal Gly of ubiquitin (a 76-residue protein attached to proteins as an intracellular targeting signal).</text>
        <dbReference type="EC" id="3.4.19.12"/>
    </reaction>
</comment>
<dbReference type="InterPro" id="IPR001607">
    <property type="entry name" value="Znf_UBP"/>
</dbReference>
<dbReference type="InterPro" id="IPR050164">
    <property type="entry name" value="Peptidase_C19"/>
</dbReference>
<dbReference type="InterPro" id="IPR013083">
    <property type="entry name" value="Znf_RING/FYVE/PHD"/>
</dbReference>
<gene>
    <name evidence="8" type="ORF">B9Z19DRAFT_978558</name>
</gene>
<dbReference type="Pfam" id="PF02148">
    <property type="entry name" value="zf-UBP"/>
    <property type="match status" value="1"/>
</dbReference>
<feature type="domain" description="UBP-type" evidence="7">
    <location>
        <begin position="41"/>
        <end position="155"/>
    </location>
</feature>
<dbReference type="PANTHER" id="PTHR24006:SF937">
    <property type="entry name" value="UBIQUITIN CARBOXYL-TERMINAL HYDROLASE"/>
    <property type="match status" value="1"/>
</dbReference>
<dbReference type="SUPFAM" id="SSF57850">
    <property type="entry name" value="RING/U-box"/>
    <property type="match status" value="1"/>
</dbReference>
<evidence type="ECO:0000259" key="7">
    <source>
        <dbReference type="PROSITE" id="PS50271"/>
    </source>
</evidence>
<proteinExistence type="inferred from homology"/>
<dbReference type="PROSITE" id="PS00972">
    <property type="entry name" value="USP_1"/>
    <property type="match status" value="1"/>
</dbReference>
<dbReference type="STRING" id="42251.A0A2T6ZW15"/>
<evidence type="ECO:0000259" key="6">
    <source>
        <dbReference type="PROSITE" id="PS50235"/>
    </source>
</evidence>
<dbReference type="PROSITE" id="PS00973">
    <property type="entry name" value="USP_2"/>
    <property type="match status" value="1"/>
</dbReference>
<dbReference type="CDD" id="cd02660">
    <property type="entry name" value="Peptidase_C19D"/>
    <property type="match status" value="1"/>
</dbReference>
<keyword evidence="5" id="KW-0788">Thiol protease</keyword>
<keyword evidence="9" id="KW-1185">Reference proteome</keyword>
<keyword evidence="1" id="KW-0479">Metal-binding</keyword>
<accession>A0A2T6ZW15</accession>
<dbReference type="GO" id="GO:0005634">
    <property type="term" value="C:nucleus"/>
    <property type="evidence" value="ECO:0007669"/>
    <property type="project" value="TreeGrafter"/>
</dbReference>
<dbReference type="GO" id="GO:0006508">
    <property type="term" value="P:proteolysis"/>
    <property type="evidence" value="ECO:0007669"/>
    <property type="project" value="UniProtKB-KW"/>
</dbReference>
<dbReference type="GO" id="GO:0005829">
    <property type="term" value="C:cytosol"/>
    <property type="evidence" value="ECO:0007669"/>
    <property type="project" value="TreeGrafter"/>
</dbReference>
<name>A0A2T6ZW15_TUBBO</name>
<organism evidence="8 9">
    <name type="scientific">Tuber borchii</name>
    <name type="common">White truffle</name>
    <dbReference type="NCBI Taxonomy" id="42251"/>
    <lineage>
        <taxon>Eukaryota</taxon>
        <taxon>Fungi</taxon>
        <taxon>Dikarya</taxon>
        <taxon>Ascomycota</taxon>
        <taxon>Pezizomycotina</taxon>
        <taxon>Pezizomycetes</taxon>
        <taxon>Pezizales</taxon>
        <taxon>Tuberaceae</taxon>
        <taxon>Tuber</taxon>
    </lineage>
</organism>
<evidence type="ECO:0000256" key="4">
    <source>
        <dbReference type="PROSITE-ProRule" id="PRU00502"/>
    </source>
</evidence>
<dbReference type="Gene3D" id="3.30.40.10">
    <property type="entry name" value="Zinc/RING finger domain, C3HC4 (zinc finger)"/>
    <property type="match status" value="1"/>
</dbReference>
<dbReference type="InterPro" id="IPR038765">
    <property type="entry name" value="Papain-like_cys_pep_sf"/>
</dbReference>
<comment type="similarity">
    <text evidence="5">Belongs to the peptidase C19 family.</text>
</comment>
<evidence type="ECO:0000313" key="8">
    <source>
        <dbReference type="EMBL" id="PUU79681.1"/>
    </source>
</evidence>
<dbReference type="SUPFAM" id="SSF54001">
    <property type="entry name" value="Cysteine proteinases"/>
    <property type="match status" value="1"/>
</dbReference>
<dbReference type="AlphaFoldDB" id="A0A2T6ZW15"/>